<proteinExistence type="predicted"/>
<accession>A0A6C0AMG5</accession>
<dbReference type="PROSITE" id="PS51688">
    <property type="entry name" value="ICA"/>
    <property type="match status" value="1"/>
</dbReference>
<dbReference type="AlphaFoldDB" id="A0A6C0AMG5"/>
<dbReference type="InterPro" id="IPR030392">
    <property type="entry name" value="S74_ICA"/>
</dbReference>
<feature type="domain" description="Peptidase S74" evidence="1">
    <location>
        <begin position="162"/>
        <end position="246"/>
    </location>
</feature>
<dbReference type="Gene3D" id="1.10.10.10">
    <property type="entry name" value="Winged helix-like DNA-binding domain superfamily/Winged helix DNA-binding domain"/>
    <property type="match status" value="1"/>
</dbReference>
<organism evidence="2">
    <name type="scientific">viral metagenome</name>
    <dbReference type="NCBI Taxonomy" id="1070528"/>
    <lineage>
        <taxon>unclassified sequences</taxon>
        <taxon>metagenomes</taxon>
        <taxon>organismal metagenomes</taxon>
    </lineage>
</organism>
<dbReference type="Pfam" id="PF13884">
    <property type="entry name" value="Peptidase_S74"/>
    <property type="match status" value="1"/>
</dbReference>
<name>A0A6C0AMG5_9ZZZZ</name>
<protein>
    <recommendedName>
        <fullName evidence="1">Peptidase S74 domain-containing protein</fullName>
    </recommendedName>
</protein>
<reference evidence="2" key="1">
    <citation type="journal article" date="2020" name="Nature">
        <title>Giant virus diversity and host interactions through global metagenomics.</title>
        <authorList>
            <person name="Schulz F."/>
            <person name="Roux S."/>
            <person name="Paez-Espino D."/>
            <person name="Jungbluth S."/>
            <person name="Walsh D.A."/>
            <person name="Denef V.J."/>
            <person name="McMahon K.D."/>
            <person name="Konstantinidis K.T."/>
            <person name="Eloe-Fadrosh E.A."/>
            <person name="Kyrpides N.C."/>
            <person name="Woyke T."/>
        </authorList>
    </citation>
    <scope>NUCLEOTIDE SEQUENCE</scope>
    <source>
        <strain evidence="2">GVMAG-S-1101161-73</strain>
    </source>
</reference>
<evidence type="ECO:0000313" key="2">
    <source>
        <dbReference type="EMBL" id="QHS80999.1"/>
    </source>
</evidence>
<evidence type="ECO:0000259" key="1">
    <source>
        <dbReference type="PROSITE" id="PS51688"/>
    </source>
</evidence>
<dbReference type="EMBL" id="MN740728">
    <property type="protein sequence ID" value="QHS80999.1"/>
    <property type="molecule type" value="Genomic_DNA"/>
</dbReference>
<sequence>MATNANPYVVNIVPLQGIATGITSSSDTAGQIINLQTNVANIQSMVNYDSKTISTDFITSFTPGNTIQITENINLSSASLYSNGTSVSLNSSSNLQFTNSSYISGTASTISFVNAGNEILKIMPNGSLQYTSPPTSLSTGINVSGFIYVSESAYVKALYQTSDRSQKTNIAPFSTCLDDILKLEPCTFNWLNSNEPDIGFIAQDVQKVWPSLTSEGTSIAYSRFVPLLLEGLRELNERVKILEGLRKTESR</sequence>
<dbReference type="InterPro" id="IPR036388">
    <property type="entry name" value="WH-like_DNA-bd_sf"/>
</dbReference>